<keyword evidence="2" id="KW-1185">Reference proteome</keyword>
<evidence type="ECO:0008006" key="3">
    <source>
        <dbReference type="Google" id="ProtNLM"/>
    </source>
</evidence>
<organism evidence="1 2">
    <name type="scientific">[Candida] arabinofermentans NRRL YB-2248</name>
    <dbReference type="NCBI Taxonomy" id="983967"/>
    <lineage>
        <taxon>Eukaryota</taxon>
        <taxon>Fungi</taxon>
        <taxon>Dikarya</taxon>
        <taxon>Ascomycota</taxon>
        <taxon>Saccharomycotina</taxon>
        <taxon>Pichiomycetes</taxon>
        <taxon>Pichiales</taxon>
        <taxon>Pichiaceae</taxon>
        <taxon>Ogataea</taxon>
        <taxon>Ogataea/Candida clade</taxon>
    </lineage>
</organism>
<dbReference type="Gene3D" id="3.30.230.90">
    <property type="match status" value="1"/>
</dbReference>
<dbReference type="InterPro" id="IPR018854">
    <property type="entry name" value="Psome_chaperone_3/4"/>
</dbReference>
<dbReference type="OrthoDB" id="3980246at2759"/>
<proteinExistence type="predicted"/>
<protein>
    <recommendedName>
        <fullName evidence="3">Proteasome assembly chaperone 3</fullName>
    </recommendedName>
</protein>
<accession>A0A1E4SSZ8</accession>
<dbReference type="AlphaFoldDB" id="A0A1E4SSZ8"/>
<dbReference type="Proteomes" id="UP000094801">
    <property type="component" value="Unassembled WGS sequence"/>
</dbReference>
<dbReference type="Pfam" id="PF10448">
    <property type="entry name" value="POC3_POC4"/>
    <property type="match status" value="1"/>
</dbReference>
<gene>
    <name evidence="1" type="ORF">CANARDRAFT_126621</name>
</gene>
<dbReference type="STRING" id="983967.A0A1E4SSZ8"/>
<name>A0A1E4SSZ8_9ASCO</name>
<evidence type="ECO:0000313" key="2">
    <source>
        <dbReference type="Proteomes" id="UP000094801"/>
    </source>
</evidence>
<sequence>MLEFKDTFKQITQLYNDDISKFELTCSILKLNNKLIINLYKNGQIDICYDLQLNKINKSQIIYNDYDDDDNDTEYDDLTSNLIPIVLIGNSNNMKTQVLASQIGKLINEKNISNYNDNIILHSSGQFFNNDDNDDNNDNNDDDFNKLQFIISTFNKCIT</sequence>
<evidence type="ECO:0000313" key="1">
    <source>
        <dbReference type="EMBL" id="ODV82522.1"/>
    </source>
</evidence>
<dbReference type="EMBL" id="KV453884">
    <property type="protein sequence ID" value="ODV82522.1"/>
    <property type="molecule type" value="Genomic_DNA"/>
</dbReference>
<reference evidence="2" key="1">
    <citation type="submission" date="2016-04" db="EMBL/GenBank/DDBJ databases">
        <title>Comparative genomics of biotechnologically important yeasts.</title>
        <authorList>
            <consortium name="DOE Joint Genome Institute"/>
            <person name="Riley R."/>
            <person name="Haridas S."/>
            <person name="Wolfe K.H."/>
            <person name="Lopes M.R."/>
            <person name="Hittinger C.T."/>
            <person name="Goker M."/>
            <person name="Salamov A."/>
            <person name="Wisecaver J."/>
            <person name="Long T.M."/>
            <person name="Aerts A.L."/>
            <person name="Barry K."/>
            <person name="Choi C."/>
            <person name="Clum A."/>
            <person name="Coughlan A.Y."/>
            <person name="Deshpande S."/>
            <person name="Douglass A.P."/>
            <person name="Hanson S.J."/>
            <person name="Klenk H.-P."/>
            <person name="Labutti K."/>
            <person name="Lapidus A."/>
            <person name="Lindquist E."/>
            <person name="Lipzen A."/>
            <person name="Meier-Kolthoff J.P."/>
            <person name="Ohm R.A."/>
            <person name="Otillar R.P."/>
            <person name="Pangilinan J."/>
            <person name="Peng Y."/>
            <person name="Rokas A."/>
            <person name="Rosa C.A."/>
            <person name="Scheuner C."/>
            <person name="Sibirny A.A."/>
            <person name="Slot J.C."/>
            <person name="Stielow J.B."/>
            <person name="Sun H."/>
            <person name="Kurtzman C.P."/>
            <person name="Blackwell M."/>
            <person name="Grigoriev I.V."/>
            <person name="Jeffries T.W."/>
        </authorList>
    </citation>
    <scope>NUCLEOTIDE SEQUENCE [LARGE SCALE GENOMIC DNA]</scope>
    <source>
        <strain evidence="2">NRRL YB-2248</strain>
    </source>
</reference>
<dbReference type="InterPro" id="IPR053720">
    <property type="entry name" value="Psm_Assembly_Chaperone"/>
</dbReference>